<keyword evidence="3" id="KW-0407">Ion channel</keyword>
<dbReference type="InterPro" id="IPR050721">
    <property type="entry name" value="Trk_Ktr_HKT_K-transport"/>
</dbReference>
<feature type="domain" description="Potassium channel" evidence="2">
    <location>
        <begin position="73"/>
        <end position="125"/>
    </location>
</feature>
<reference evidence="3 4" key="1">
    <citation type="journal article" date="2002" name="Nature">
        <title>Comparison of the genomes of two Xanthomonas pathogens with differing host specificities.</title>
        <authorList>
            <person name="da Silva A.C."/>
            <person name="Ferro J.A."/>
            <person name="Reinach F.C."/>
            <person name="Farah C.S."/>
            <person name="Furlan L.R."/>
            <person name="Quaggio R.B."/>
            <person name="Monteiro-Vitorello C.B."/>
            <person name="Van Sluys M.A."/>
            <person name="Almeida N.F."/>
            <person name="Alves L.M."/>
            <person name="do Amaral A.M."/>
            <person name="Bertolini M.C."/>
            <person name="Camargo L.E."/>
            <person name="Camarotte G."/>
            <person name="Cannavan F."/>
            <person name="Cardozo J."/>
            <person name="Chambergo F."/>
            <person name="Ciapina L.P."/>
            <person name="Cicarelli R.M."/>
            <person name="Coutinho L.L."/>
            <person name="Cursino-Santos J.R."/>
            <person name="El-Dorry H."/>
            <person name="Faria J.B."/>
            <person name="Ferreira A.J."/>
            <person name="Ferreira R.C."/>
            <person name="Ferro M.I."/>
            <person name="Formighieri E.F."/>
            <person name="Franco M.C."/>
            <person name="Greggio C.C."/>
            <person name="Gruber A."/>
            <person name="Katsuyama A.M."/>
            <person name="Kishi L.T."/>
            <person name="Leite R.P."/>
            <person name="Lemos E.G."/>
            <person name="Lemos M.V."/>
            <person name="Locali E.C."/>
            <person name="Machado M.A."/>
            <person name="Madeira A.M."/>
            <person name="Martinez-Rossi N.M."/>
            <person name="Martins E.C."/>
            <person name="Meidanis J."/>
            <person name="Menck C.F."/>
            <person name="Miyaki C.Y."/>
            <person name="Moon D.H."/>
            <person name="Moreira L.M."/>
            <person name="Novo M.T."/>
            <person name="Okura V.K."/>
            <person name="Oliveira M.C."/>
            <person name="Oliveira V.R."/>
            <person name="Pereira H.A."/>
            <person name="Rossi A."/>
            <person name="Sena J.A."/>
            <person name="Silva C."/>
            <person name="de Souza R.F."/>
            <person name="Spinola L.A."/>
            <person name="Takita M.A."/>
            <person name="Tamura R.E."/>
            <person name="Teixeira E.C."/>
            <person name="Tezza R.I."/>
            <person name="Trindade dos Santos M."/>
            <person name="Truffi D."/>
            <person name="Tsai S.M."/>
            <person name="White F.F."/>
            <person name="Setubal J.C."/>
            <person name="Kitajima J.P."/>
        </authorList>
    </citation>
    <scope>NUCLEOTIDE SEQUENCE [LARGE SCALE GENOMIC DNA]</scope>
    <source>
        <strain evidence="3 4">306</strain>
    </source>
</reference>
<organism evidence="3 4">
    <name type="scientific">Xanthomonas axonopodis pv. citri (strain 306)</name>
    <dbReference type="NCBI Taxonomy" id="190486"/>
    <lineage>
        <taxon>Bacteria</taxon>
        <taxon>Pseudomonadati</taxon>
        <taxon>Pseudomonadota</taxon>
        <taxon>Gammaproteobacteria</taxon>
        <taxon>Lysobacterales</taxon>
        <taxon>Lysobacteraceae</taxon>
        <taxon>Xanthomonas</taxon>
    </lineage>
</organism>
<keyword evidence="1" id="KW-0812">Transmembrane</keyword>
<keyword evidence="1" id="KW-1133">Transmembrane helix</keyword>
<dbReference type="SUPFAM" id="SSF81324">
    <property type="entry name" value="Voltage-gated potassium channels"/>
    <property type="match status" value="1"/>
</dbReference>
<accession>A0AAI7ZGY0</accession>
<evidence type="ECO:0000256" key="1">
    <source>
        <dbReference type="SAM" id="Phobius"/>
    </source>
</evidence>
<dbReference type="Gene3D" id="3.40.50.720">
    <property type="entry name" value="NAD(P)-binding Rossmann-like Domain"/>
    <property type="match status" value="1"/>
</dbReference>
<dbReference type="Gene3D" id="1.10.287.70">
    <property type="match status" value="1"/>
</dbReference>
<evidence type="ECO:0000313" key="4">
    <source>
        <dbReference type="Proteomes" id="UP000000576"/>
    </source>
</evidence>
<dbReference type="PANTHER" id="PTHR43833">
    <property type="entry name" value="POTASSIUM CHANNEL PROTEIN 2-RELATED-RELATED"/>
    <property type="match status" value="1"/>
</dbReference>
<gene>
    <name evidence="3" type="ordered locus">XAC3006</name>
</gene>
<proteinExistence type="predicted"/>
<protein>
    <submittedName>
        <fullName evidence="3">Potassium channel related protein</fullName>
    </submittedName>
</protein>
<dbReference type="KEGG" id="xac:XAC3006"/>
<dbReference type="SUPFAM" id="SSF51735">
    <property type="entry name" value="NAD(P)-binding Rossmann-fold domains"/>
    <property type="match status" value="1"/>
</dbReference>
<dbReference type="PANTHER" id="PTHR43833:SF9">
    <property type="entry name" value="POTASSIUM CHANNEL PROTEIN YUGO-RELATED"/>
    <property type="match status" value="1"/>
</dbReference>
<keyword evidence="3" id="KW-0406">Ion transport</keyword>
<dbReference type="InterPro" id="IPR013099">
    <property type="entry name" value="K_chnl_dom"/>
</dbReference>
<dbReference type="AlphaFoldDB" id="A0AAI7ZGY0"/>
<dbReference type="Pfam" id="PF07885">
    <property type="entry name" value="Ion_trans_2"/>
    <property type="match status" value="1"/>
</dbReference>
<dbReference type="EMBL" id="AE008923">
    <property type="protein sequence ID" value="AAM37851.1"/>
    <property type="molecule type" value="Genomic_DNA"/>
</dbReference>
<feature type="transmembrane region" description="Helical" evidence="1">
    <location>
        <begin position="101"/>
        <end position="130"/>
    </location>
</feature>
<evidence type="ECO:0000259" key="2">
    <source>
        <dbReference type="Pfam" id="PF07885"/>
    </source>
</evidence>
<dbReference type="InterPro" id="IPR036291">
    <property type="entry name" value="NAD(P)-bd_dom_sf"/>
</dbReference>
<keyword evidence="3" id="KW-0813">Transport</keyword>
<dbReference type="Proteomes" id="UP000000576">
    <property type="component" value="Chromosome"/>
</dbReference>
<name>A0AAI7ZGY0_XANAC</name>
<sequence length="384" mass="40778">MARCATCSRFRAATADPSHGTGCAMIIVGRLLRVLRRHVRRVSWGTVALALLAHMGLSWLLLLWAGEQKLVGLDAFPYYYMTTATTIGYGDLSPGSAAGHYIAAFVLMPGAVALFATVLAKTSGVLITFWRRHHMGKMAYADLRGHTILIGWQGAASTRLLELLLSDTATDDEGVVLIAEGVAENPMPDHMRFIVAESYTHTEVYLRAGIAGAARVIVNPPSDDQTLAAVFALMAHAPAAHIVAHFDSASAARLVNCHYPAIECTRPMTAEILARAAQDPGSAAITAELLSVDDGPTQFSLAVPASVQPLDYSRLAADFGQRGALLLGLRAPDGALRLNPPARTAVAAGAMLYYLAEQRVPAHAIAWQALRSEAASLPPSPQGV</sequence>
<feature type="transmembrane region" description="Helical" evidence="1">
    <location>
        <begin position="42"/>
        <end position="65"/>
    </location>
</feature>
<dbReference type="GO" id="GO:0034220">
    <property type="term" value="P:monoatomic ion transmembrane transport"/>
    <property type="evidence" value="ECO:0007669"/>
    <property type="project" value="UniProtKB-KW"/>
</dbReference>
<evidence type="ECO:0000313" key="3">
    <source>
        <dbReference type="EMBL" id="AAM37851.1"/>
    </source>
</evidence>
<keyword evidence="1" id="KW-0472">Membrane</keyword>